<keyword evidence="2" id="KW-1185">Reference proteome</keyword>
<protein>
    <submittedName>
        <fullName evidence="1">Uncharacterized protein</fullName>
    </submittedName>
</protein>
<gene>
    <name evidence="1" type="ORF">OFUS_LOCUS12734</name>
</gene>
<name>A0A8J1TYD2_OWEFU</name>
<dbReference type="InterPro" id="IPR000719">
    <property type="entry name" value="Prot_kinase_dom"/>
</dbReference>
<comment type="caution">
    <text evidence="1">The sequence shown here is derived from an EMBL/GenBank/DDBJ whole genome shotgun (WGS) entry which is preliminary data.</text>
</comment>
<proteinExistence type="predicted"/>
<dbReference type="AlphaFoldDB" id="A0A8J1TYD2"/>
<organism evidence="1 2">
    <name type="scientific">Owenia fusiformis</name>
    <name type="common">Polychaete worm</name>
    <dbReference type="NCBI Taxonomy" id="6347"/>
    <lineage>
        <taxon>Eukaryota</taxon>
        <taxon>Metazoa</taxon>
        <taxon>Spiralia</taxon>
        <taxon>Lophotrochozoa</taxon>
        <taxon>Annelida</taxon>
        <taxon>Polychaeta</taxon>
        <taxon>Sedentaria</taxon>
        <taxon>Canalipalpata</taxon>
        <taxon>Sabellida</taxon>
        <taxon>Oweniida</taxon>
        <taxon>Oweniidae</taxon>
        <taxon>Owenia</taxon>
    </lineage>
</organism>
<evidence type="ECO:0000313" key="1">
    <source>
        <dbReference type="EMBL" id="CAH1786936.1"/>
    </source>
</evidence>
<reference evidence="1" key="1">
    <citation type="submission" date="2022-03" db="EMBL/GenBank/DDBJ databases">
        <authorList>
            <person name="Martin C."/>
        </authorList>
    </citation>
    <scope>NUCLEOTIDE SEQUENCE</scope>
</reference>
<accession>A0A8J1TYD2</accession>
<dbReference type="Proteomes" id="UP000749559">
    <property type="component" value="Unassembled WGS sequence"/>
</dbReference>
<dbReference type="GO" id="GO:0005524">
    <property type="term" value="F:ATP binding"/>
    <property type="evidence" value="ECO:0007669"/>
    <property type="project" value="InterPro"/>
</dbReference>
<dbReference type="EMBL" id="CAIIXF020000006">
    <property type="protein sequence ID" value="CAH1786936.1"/>
    <property type="molecule type" value="Genomic_DNA"/>
</dbReference>
<dbReference type="PROSITE" id="PS50011">
    <property type="entry name" value="PROTEIN_KINASE_DOM"/>
    <property type="match status" value="1"/>
</dbReference>
<evidence type="ECO:0000313" key="2">
    <source>
        <dbReference type="Proteomes" id="UP000749559"/>
    </source>
</evidence>
<dbReference type="GO" id="GO:0004672">
    <property type="term" value="F:protein kinase activity"/>
    <property type="evidence" value="ECO:0007669"/>
    <property type="project" value="InterPro"/>
</dbReference>
<sequence length="493" mass="58019">MAKIYNKIGHLIKSWIVTLTFLSLVSVYLSLYNKLHLSTKLMCQSDIVTENNITLKEDDLKMKVKTYQADTAKVTEKQNISENFGNSIKPVPLEFTTSKIDKTEILNFVSTNNYTETEKLQPSMKSVNLKYGIMDNKGSIRRNHSKMKLFNFQDNTNVFPNKDKIIEKFGPEWRSAGKVWENANIKWKATFSNMTSDLMKDLLDFDYTNWYHFYPLNCDFIYNLTSSKREIARSTNKKVYIVNYNGPNIRVYHINSLFGNISYNDSLVIKKLNNKRSRHFMYKQRQKILAMKEILLYARLRSNDLARLYGFCIVTKSGRFHSLETVKNLLYKLITKPYRKDVIEIHTVSEYLEHNLEYNIKTRRDQLNGPKLFFNMVDMHNRFLHSKLGVIKNYDEKLANYRLKSLKGKQEVKIIDFEALNTGGNCKYKYHCSIQPLSRIAPDLLPNTPNCKRFIADISKQFYTSMEIKYTIPDQDVRRMIWSLKPVVRQEEP</sequence>